<keyword evidence="9" id="KW-1185">Reference proteome</keyword>
<dbReference type="Proteomes" id="UP000245464">
    <property type="component" value="Chromosome 8"/>
</dbReference>
<reference evidence="7" key="3">
    <citation type="journal article" date="2022" name="bioRxiv">
        <title>A global pangenome for the wheat fungal pathogen Pyrenophora tritici-repentis and prediction of effector protein structural homology.</title>
        <authorList>
            <person name="Moolhuijzen P."/>
            <person name="See P.T."/>
            <person name="Shi G."/>
            <person name="Powell H.R."/>
            <person name="Cockram J."/>
            <person name="Jorgensen L.N."/>
            <person name="Benslimane H."/>
            <person name="Strelkov S.E."/>
            <person name="Turner J."/>
            <person name="Liu Z."/>
            <person name="Moffat C.S."/>
        </authorList>
    </citation>
    <scope>NUCLEOTIDE SEQUENCE</scope>
    <source>
        <strain evidence="7">86-124</strain>
    </source>
</reference>
<feature type="domain" description="AMP-dependent synthetase/ligase" evidence="2">
    <location>
        <begin position="75"/>
        <end position="488"/>
    </location>
</feature>
<dbReference type="Proteomes" id="UP000249757">
    <property type="component" value="Unassembled WGS sequence"/>
</dbReference>
<dbReference type="Proteomes" id="UP000245464">
    <property type="component" value="Chromosome 5"/>
</dbReference>
<dbReference type="EMBL" id="NRDI02000037">
    <property type="protein sequence ID" value="KAI1507601.1"/>
    <property type="molecule type" value="Genomic_DNA"/>
</dbReference>
<protein>
    <submittedName>
        <fullName evidence="7">Acetyl-CoA synthetase protein</fullName>
    </submittedName>
    <submittedName>
        <fullName evidence="5">Acs, Acyl-coenzyme A synthetase-AMP-(Fatty) acid ligase</fullName>
    </submittedName>
</protein>
<reference evidence="5" key="1">
    <citation type="journal article" date="2018" name="BMC Genomics">
        <title>Comparative genomics of the wheat fungal pathogen Pyrenophora tritici-repentis reveals chromosomal variations and genome plasticity.</title>
        <authorList>
            <person name="Moolhuijzen P."/>
            <person name="See P.T."/>
            <person name="Hane J.K."/>
            <person name="Shi G."/>
            <person name="Liu Z."/>
            <person name="Oliver R.P."/>
            <person name="Moffat C.S."/>
        </authorList>
    </citation>
    <scope>NUCLEOTIDE SEQUENCE [LARGE SCALE GENOMIC DNA]</scope>
    <source>
        <strain evidence="5">M4</strain>
    </source>
</reference>
<evidence type="ECO:0000256" key="1">
    <source>
        <dbReference type="ARBA" id="ARBA00006432"/>
    </source>
</evidence>
<dbReference type="Pfam" id="PF00501">
    <property type="entry name" value="AMP-binding"/>
    <property type="match status" value="1"/>
</dbReference>
<dbReference type="Gene3D" id="3.40.50.12780">
    <property type="entry name" value="N-terminal domain of ligase-like"/>
    <property type="match status" value="1"/>
</dbReference>
<proteinExistence type="inferred from homology"/>
<reference evidence="9" key="4">
    <citation type="journal article" date="2022" name="Microb. Genom.">
        <title>A global pangenome for the wheat fungal pathogen Pyrenophora tritici-repentis and prediction of effector protein structural homology.</title>
        <authorList>
            <person name="Moolhuijzen P.M."/>
            <person name="See P.T."/>
            <person name="Shi G."/>
            <person name="Powell H.R."/>
            <person name="Cockram J."/>
            <person name="Jorgensen L.N."/>
            <person name="Benslimane H."/>
            <person name="Strelkov S.E."/>
            <person name="Turner J."/>
            <person name="Liu Z."/>
            <person name="Moffat C.S."/>
        </authorList>
    </citation>
    <scope>NUCLEOTIDE SEQUENCE [LARGE SCALE GENOMIC DNA]</scope>
</reference>
<comment type="similarity">
    <text evidence="1">Belongs to the ATP-dependent AMP-binding enzyme family.</text>
</comment>
<feature type="domain" description="AMP-binding enzyme C-terminal" evidence="3">
    <location>
        <begin position="555"/>
        <end position="633"/>
    </location>
</feature>
<evidence type="ECO:0000259" key="3">
    <source>
        <dbReference type="Pfam" id="PF13193"/>
    </source>
</evidence>
<dbReference type="InterPro" id="IPR000873">
    <property type="entry name" value="AMP-dep_synth/lig_dom"/>
</dbReference>
<dbReference type="InterPro" id="IPR025110">
    <property type="entry name" value="AMP-bd_C"/>
</dbReference>
<name>A0A2W1FPF1_9PLEO</name>
<dbReference type="AlphaFoldDB" id="A0A2W1FPF1"/>
<gene>
    <name evidence="8" type="ORF">Ptr86124_013458</name>
    <name evidence="7" type="ORF">Ptr86124_013827</name>
    <name evidence="6" type="ORF">PtrM4_112330</name>
    <name evidence="5" type="ORF">PtrM4_143310</name>
</gene>
<dbReference type="InterPro" id="IPR020845">
    <property type="entry name" value="AMP-binding_CS"/>
</dbReference>
<evidence type="ECO:0000259" key="4">
    <source>
        <dbReference type="Pfam" id="PF16177"/>
    </source>
</evidence>
<comment type="caution">
    <text evidence="7">The sequence shown here is derived from an EMBL/GenBank/DDBJ whole genome shotgun (WGS) entry which is preliminary data.</text>
</comment>
<dbReference type="EMBL" id="NQIK02000005">
    <property type="protein sequence ID" value="KAF7571231.1"/>
    <property type="molecule type" value="Genomic_DNA"/>
</dbReference>
<evidence type="ECO:0000313" key="7">
    <source>
        <dbReference type="EMBL" id="KAI1507222.1"/>
    </source>
</evidence>
<dbReference type="Pfam" id="PF13193">
    <property type="entry name" value="AMP-binding_C"/>
    <property type="match status" value="1"/>
</dbReference>
<dbReference type="PROSITE" id="PS00455">
    <property type="entry name" value="AMP_BINDING"/>
    <property type="match status" value="1"/>
</dbReference>
<dbReference type="InterPro" id="IPR032387">
    <property type="entry name" value="ACAS_N"/>
</dbReference>
<keyword evidence="5" id="KW-0436">Ligase</keyword>
<accession>A0A2W1FPF1</accession>
<evidence type="ECO:0000313" key="6">
    <source>
        <dbReference type="EMBL" id="KAF7571231.1"/>
    </source>
</evidence>
<dbReference type="InterPro" id="IPR042099">
    <property type="entry name" value="ANL_N_sf"/>
</dbReference>
<dbReference type="PANTHER" id="PTHR43347:SF3">
    <property type="entry name" value="ACYL-COA SYNTHETASE SHORT-CHAIN FAMILY MEMBER 3, MITOCHONDRIAL"/>
    <property type="match status" value="1"/>
</dbReference>
<evidence type="ECO:0000313" key="5">
    <source>
        <dbReference type="EMBL" id="KAF7567740.1"/>
    </source>
</evidence>
<feature type="domain" description="Acetyl-coenzyme A synthetase N-terminal" evidence="4">
    <location>
        <begin position="11"/>
        <end position="68"/>
    </location>
</feature>
<dbReference type="EMBL" id="NRDI02000049">
    <property type="protein sequence ID" value="KAI1507222.1"/>
    <property type="molecule type" value="Genomic_DNA"/>
</dbReference>
<dbReference type="Pfam" id="PF16177">
    <property type="entry name" value="ACAS_N"/>
    <property type="match status" value="1"/>
</dbReference>
<evidence type="ECO:0000313" key="8">
    <source>
        <dbReference type="EMBL" id="KAI1507601.1"/>
    </source>
</evidence>
<sequence>MASDAQDITHIESLNDPNEFWTRQAKQLTWHKAPTTALRMTRKQLKCGNSHASWTWFPDGKISTSYNCVDRHVDAGNGDKTAIIWDSPVSRSKQKITYAELQEEVAIMAGVLREEGVQKGDVVVIYMPMIPAALIGILATIRLGAIHAVVFGGFSSTSLAQRIEASHPKAILTASCGIEGVKGPLPYQTLVQAAIAQCDFKPQRTIIWQRAESSWDDICEVDGERSWQCLVQNAKVHGISAENVPINSHEGLYIIYTSGTTGQPKGVLREAGGHAVGLNLSIRHMFGVQGPGDVMFAASDIGWALGHSYILYAPLLAGATTVLFEGKPVGTPDAGTFWRIVEEYRVTSMFMAPTALRAIRQADPQNSLFKARGVVGGLKHLRALFLAGERSEPSLINMYTELLATYCAPGASVIDNWWSTESGSPITGIPLMPAAGMFYELESTKIPSKTIPIKPGSAGKPAPGFDVRIVDDAGNELPRGSMGNIVLGLPLGPTGLTTLWQDEVSFYHSYLERFNGQWMDTGDAGIIDSDGYVHVMCRNDDFIKVAAHRLSTGAMEQSISSHPAITEACVVPLLDHIKGHVPIAFIAIERHSTTPPDLLEDLNQRLRLSIGPIAKLGGYIASPGIIPKTRSGKMLRRVLREILENATAGEFEKEIDVPATVEDSGAVGKAKMAVREFFIMEENSKLHSNGFLVQEESAKQ</sequence>
<dbReference type="PANTHER" id="PTHR43347">
    <property type="entry name" value="ACYL-COA SYNTHETASE"/>
    <property type="match status" value="1"/>
</dbReference>
<evidence type="ECO:0000259" key="2">
    <source>
        <dbReference type="Pfam" id="PF00501"/>
    </source>
</evidence>
<dbReference type="SUPFAM" id="SSF56801">
    <property type="entry name" value="Acetyl-CoA synthetase-like"/>
    <property type="match status" value="1"/>
</dbReference>
<reference evidence="7" key="2">
    <citation type="submission" date="2021-05" db="EMBL/GenBank/DDBJ databases">
        <authorList>
            <person name="Moolhuijzen P.M."/>
            <person name="Moffat C.S."/>
        </authorList>
    </citation>
    <scope>NUCLEOTIDE SEQUENCE</scope>
    <source>
        <strain evidence="7">86-124</strain>
    </source>
</reference>
<dbReference type="GO" id="GO:0050218">
    <property type="term" value="F:propionate-CoA ligase activity"/>
    <property type="evidence" value="ECO:0007669"/>
    <property type="project" value="TreeGrafter"/>
</dbReference>
<organism evidence="7 9">
    <name type="scientific">Pyrenophora tritici-repentis</name>
    <dbReference type="NCBI Taxonomy" id="45151"/>
    <lineage>
        <taxon>Eukaryota</taxon>
        <taxon>Fungi</taxon>
        <taxon>Dikarya</taxon>
        <taxon>Ascomycota</taxon>
        <taxon>Pezizomycotina</taxon>
        <taxon>Dothideomycetes</taxon>
        <taxon>Pleosporomycetidae</taxon>
        <taxon>Pleosporales</taxon>
        <taxon>Pleosporineae</taxon>
        <taxon>Pleosporaceae</taxon>
        <taxon>Pyrenophora</taxon>
    </lineage>
</organism>
<dbReference type="InterPro" id="IPR045851">
    <property type="entry name" value="AMP-bd_C_sf"/>
</dbReference>
<dbReference type="EMBL" id="NQIK02000008">
    <property type="protein sequence ID" value="KAF7567740.1"/>
    <property type="molecule type" value="Genomic_DNA"/>
</dbReference>
<dbReference type="Gene3D" id="3.30.300.30">
    <property type="match status" value="1"/>
</dbReference>
<evidence type="ECO:0000313" key="9">
    <source>
        <dbReference type="Proteomes" id="UP000249757"/>
    </source>
</evidence>